<accession>A0A1I6FZX5</accession>
<keyword evidence="2 5" id="KW-0812">Transmembrane</keyword>
<evidence type="ECO:0000313" key="7">
    <source>
        <dbReference type="EMBL" id="SFR35441.1"/>
    </source>
</evidence>
<feature type="transmembrane region" description="Helical" evidence="5">
    <location>
        <begin position="247"/>
        <end position="268"/>
    </location>
</feature>
<evidence type="ECO:0000313" key="8">
    <source>
        <dbReference type="Proteomes" id="UP000198531"/>
    </source>
</evidence>
<evidence type="ECO:0000256" key="1">
    <source>
        <dbReference type="ARBA" id="ARBA00004141"/>
    </source>
</evidence>
<protein>
    <recommendedName>
        <fullName evidence="5">Sec-independent protein translocase protein TatC</fullName>
    </recommendedName>
</protein>
<evidence type="ECO:0000256" key="6">
    <source>
        <dbReference type="SAM" id="MobiDB-lite"/>
    </source>
</evidence>
<dbReference type="AlphaFoldDB" id="A0A1I6FZX5"/>
<evidence type="ECO:0000256" key="4">
    <source>
        <dbReference type="ARBA" id="ARBA00023136"/>
    </source>
</evidence>
<dbReference type="EMBL" id="FOYT01000001">
    <property type="protein sequence ID" value="SFR35441.1"/>
    <property type="molecule type" value="Genomic_DNA"/>
</dbReference>
<dbReference type="STRING" id="553469.SAMN04487947_0319"/>
<gene>
    <name evidence="5" type="primary">tatC</name>
    <name evidence="7" type="ORF">SAMN04487947_0319</name>
</gene>
<dbReference type="PANTHER" id="PTHR30371">
    <property type="entry name" value="SEC-INDEPENDENT PROTEIN TRANSLOCASE PROTEIN TATC"/>
    <property type="match status" value="1"/>
</dbReference>
<keyword evidence="5" id="KW-0811">Translocation</keyword>
<feature type="transmembrane region" description="Helical" evidence="5">
    <location>
        <begin position="341"/>
        <end position="362"/>
    </location>
</feature>
<evidence type="ECO:0000256" key="2">
    <source>
        <dbReference type="ARBA" id="ARBA00022692"/>
    </source>
</evidence>
<feature type="transmembrane region" description="Helical" evidence="5">
    <location>
        <begin position="593"/>
        <end position="616"/>
    </location>
</feature>
<dbReference type="GO" id="GO:0033281">
    <property type="term" value="C:TAT protein transport complex"/>
    <property type="evidence" value="ECO:0007669"/>
    <property type="project" value="UniProtKB-UniRule"/>
</dbReference>
<keyword evidence="5" id="KW-0813">Transport</keyword>
<dbReference type="PRINTS" id="PR01840">
    <property type="entry name" value="TATCFAMILY"/>
</dbReference>
<name>A0A1I6FZX5_9EURY</name>
<organism evidence="7 8">
    <name type="scientific">Halogeometricum rufum</name>
    <dbReference type="NCBI Taxonomy" id="553469"/>
    <lineage>
        <taxon>Archaea</taxon>
        <taxon>Methanobacteriati</taxon>
        <taxon>Methanobacteriota</taxon>
        <taxon>Stenosarchaea group</taxon>
        <taxon>Halobacteria</taxon>
        <taxon>Halobacteriales</taxon>
        <taxon>Haloferacaceae</taxon>
        <taxon>Halogeometricum</taxon>
    </lineage>
</organism>
<dbReference type="Pfam" id="PF00902">
    <property type="entry name" value="TatC"/>
    <property type="match status" value="2"/>
</dbReference>
<feature type="transmembrane region" description="Helical" evidence="5">
    <location>
        <begin position="96"/>
        <end position="116"/>
    </location>
</feature>
<comment type="subcellular location">
    <subcellularLocation>
        <location evidence="5">Cell membrane</location>
        <topology evidence="5">Multi-pass membrane protein</topology>
    </subcellularLocation>
    <subcellularLocation>
        <location evidence="1">Membrane</location>
        <topology evidence="1">Multi-pass membrane protein</topology>
    </subcellularLocation>
</comment>
<keyword evidence="4 5" id="KW-0472">Membrane</keyword>
<feature type="region of interest" description="Disordered" evidence="6">
    <location>
        <begin position="433"/>
        <end position="473"/>
    </location>
</feature>
<keyword evidence="3 5" id="KW-1133">Transmembrane helix</keyword>
<sequence>MITARWLSSGMSSALDEDTRRAIDDGRETAGAMLRAAQKDLQKVFIVFLVGFLGTFYALRLYIWDFLEAITRRNMNAAVNEQVEIIAQTPFDVVLLQAKIGLVTGLILAAPVFIFFSRDALRERGLWPSSPVPRWQLALIVVGMVTLFGLGVAYGYVFFFPITFRFLAQNTVNIGFAPTYSIVKWAQFMFLLTVSFGLASQLPLVMTLLSYAEIVPYETFRDQWRYAVLGVFAAGAMFTPPDPFTQILWAVPVLTLYGISLYISKVVVTARRSSEQIDLRTAVGKRWNLVAGSTALGAAAVYLYYSYGGPAAVNSLLDRVGSSYFVPELGGLLGVAPETALVVWSVLGALAFALLGLGYAVYKDIEESVGPLERGVGDPSKIDVRELDAAGVRAAPPEVFADLSEEEAMGIAGDALDDGDKEKAQAIVDRFDEAEEEREASDGDADAGDADQQGELEDRATRAGGTFLDELTDGETDEDDIGGYYKDLAFIFETVTSKAFRIVALFMLVLAGTFTWLYTVGFKEVYEQFLGRLPAAVTPEEVLNVVALHPMEALLFQVKFSTLVAVLVTLPVVAYYAWPALRDRQIVRRRRRTVFFWTGSLVFGLLGGFVLGYFYVAPGVISWLVNDAVQANMIISYRITDFFWLIFFTTGGIGILADIPILMLLLNGAGVTYQTLRGRWREVTVGILTFAALFTPAGIVSMFLVTIPLMAAYGVGLGVLFVVTLGGRRNLAPARDAA</sequence>
<feature type="transmembrane region" description="Helical" evidence="5">
    <location>
        <begin position="289"/>
        <end position="307"/>
    </location>
</feature>
<feature type="transmembrane region" description="Helical" evidence="5">
    <location>
        <begin position="685"/>
        <end position="704"/>
    </location>
</feature>
<dbReference type="PANTHER" id="PTHR30371:SF0">
    <property type="entry name" value="SEC-INDEPENDENT PROTEIN TRANSLOCASE PROTEIN TATC, CHLOROPLASTIC-RELATED"/>
    <property type="match status" value="1"/>
</dbReference>
<dbReference type="GO" id="GO:0043953">
    <property type="term" value="P:protein transport by the Tat complex"/>
    <property type="evidence" value="ECO:0007669"/>
    <property type="project" value="UniProtKB-UniRule"/>
</dbReference>
<dbReference type="GO" id="GO:0065002">
    <property type="term" value="P:intracellular protein transmembrane transport"/>
    <property type="evidence" value="ECO:0007669"/>
    <property type="project" value="TreeGrafter"/>
</dbReference>
<comment type="function">
    <text evidence="5">Part of the twin-arginine translocation (Tat) system that transports large folded proteins containing a characteristic twin-arginine motif in their signal peptide across membranes.</text>
</comment>
<feature type="transmembrane region" description="Helical" evidence="5">
    <location>
        <begin position="642"/>
        <end position="665"/>
    </location>
</feature>
<feature type="transmembrane region" description="Helical" evidence="5">
    <location>
        <begin position="560"/>
        <end position="581"/>
    </location>
</feature>
<reference evidence="8" key="1">
    <citation type="submission" date="2016-10" db="EMBL/GenBank/DDBJ databases">
        <authorList>
            <person name="Varghese N."/>
            <person name="Submissions S."/>
        </authorList>
    </citation>
    <scope>NUCLEOTIDE SEQUENCE [LARGE SCALE GENOMIC DNA]</scope>
    <source>
        <strain evidence="8">CGMCC 1.7736</strain>
    </source>
</reference>
<comment type="similarity">
    <text evidence="5">Belongs to the TatC family.</text>
</comment>
<keyword evidence="8" id="KW-1185">Reference proteome</keyword>
<keyword evidence="5" id="KW-1003">Cell membrane</keyword>
<feature type="transmembrane region" description="Helical" evidence="5">
    <location>
        <begin position="188"/>
        <end position="212"/>
    </location>
</feature>
<feature type="transmembrane region" description="Helical" evidence="5">
    <location>
        <begin position="499"/>
        <end position="518"/>
    </location>
</feature>
<feature type="transmembrane region" description="Helical" evidence="5">
    <location>
        <begin position="137"/>
        <end position="168"/>
    </location>
</feature>
<feature type="transmembrane region" description="Helical" evidence="5">
    <location>
        <begin position="710"/>
        <end position="727"/>
    </location>
</feature>
<dbReference type="Proteomes" id="UP000198531">
    <property type="component" value="Unassembled WGS sequence"/>
</dbReference>
<comment type="subunit">
    <text evidence="5">Forms a complex with TatA.</text>
</comment>
<feature type="compositionally biased region" description="Acidic residues" evidence="6">
    <location>
        <begin position="433"/>
        <end position="455"/>
    </location>
</feature>
<evidence type="ECO:0000256" key="3">
    <source>
        <dbReference type="ARBA" id="ARBA00022989"/>
    </source>
</evidence>
<dbReference type="GO" id="GO:0009977">
    <property type="term" value="F:proton motive force dependent protein transmembrane transporter activity"/>
    <property type="evidence" value="ECO:0007669"/>
    <property type="project" value="TreeGrafter"/>
</dbReference>
<proteinExistence type="inferred from homology"/>
<dbReference type="HAMAP" id="MF_00902">
    <property type="entry name" value="TatC"/>
    <property type="match status" value="1"/>
</dbReference>
<comment type="caution">
    <text evidence="5">Lacks conserved residue(s) required for the propagation of feature annotation.</text>
</comment>
<feature type="transmembrane region" description="Helical" evidence="5">
    <location>
        <begin position="224"/>
        <end position="241"/>
    </location>
</feature>
<dbReference type="InterPro" id="IPR002033">
    <property type="entry name" value="TatC"/>
</dbReference>
<feature type="transmembrane region" description="Helical" evidence="5">
    <location>
        <begin position="44"/>
        <end position="63"/>
    </location>
</feature>
<keyword evidence="5" id="KW-0653">Protein transport</keyword>
<evidence type="ECO:0000256" key="5">
    <source>
        <dbReference type="HAMAP-Rule" id="MF_00902"/>
    </source>
</evidence>